<sequence length="66" mass="7496">MSKKCANSRLDILIYMTDKFSRGFHVIRRSNQCWAGLSSDLVSEQTLMRSLKSSGGLTHGMTQWND</sequence>
<dbReference type="EMBL" id="JAHLQT010026447">
    <property type="protein sequence ID" value="KAG7163747.1"/>
    <property type="molecule type" value="Genomic_DNA"/>
</dbReference>
<dbReference type="Proteomes" id="UP000747542">
    <property type="component" value="Unassembled WGS sequence"/>
</dbReference>
<protein>
    <submittedName>
        <fullName evidence="1">Uncharacterized protein</fullName>
    </submittedName>
</protein>
<name>A0A8J5MUG1_HOMAM</name>
<reference evidence="1" key="1">
    <citation type="journal article" date="2021" name="Sci. Adv.">
        <title>The American lobster genome reveals insights on longevity, neural, and immune adaptations.</title>
        <authorList>
            <person name="Polinski J.M."/>
            <person name="Zimin A.V."/>
            <person name="Clark K.F."/>
            <person name="Kohn A.B."/>
            <person name="Sadowski N."/>
            <person name="Timp W."/>
            <person name="Ptitsyn A."/>
            <person name="Khanna P."/>
            <person name="Romanova D.Y."/>
            <person name="Williams P."/>
            <person name="Greenwood S.J."/>
            <person name="Moroz L.L."/>
            <person name="Walt D.R."/>
            <person name="Bodnar A.G."/>
        </authorList>
    </citation>
    <scope>NUCLEOTIDE SEQUENCE</scope>
    <source>
        <strain evidence="1">GMGI-L3</strain>
    </source>
</reference>
<gene>
    <name evidence="1" type="ORF">Hamer_G002985</name>
</gene>
<evidence type="ECO:0000313" key="2">
    <source>
        <dbReference type="Proteomes" id="UP000747542"/>
    </source>
</evidence>
<comment type="caution">
    <text evidence="1">The sequence shown here is derived from an EMBL/GenBank/DDBJ whole genome shotgun (WGS) entry which is preliminary data.</text>
</comment>
<proteinExistence type="predicted"/>
<evidence type="ECO:0000313" key="1">
    <source>
        <dbReference type="EMBL" id="KAG7163747.1"/>
    </source>
</evidence>
<keyword evidence="2" id="KW-1185">Reference proteome</keyword>
<accession>A0A8J5MUG1</accession>
<dbReference type="AlphaFoldDB" id="A0A8J5MUG1"/>
<organism evidence="1 2">
    <name type="scientific">Homarus americanus</name>
    <name type="common">American lobster</name>
    <dbReference type="NCBI Taxonomy" id="6706"/>
    <lineage>
        <taxon>Eukaryota</taxon>
        <taxon>Metazoa</taxon>
        <taxon>Ecdysozoa</taxon>
        <taxon>Arthropoda</taxon>
        <taxon>Crustacea</taxon>
        <taxon>Multicrustacea</taxon>
        <taxon>Malacostraca</taxon>
        <taxon>Eumalacostraca</taxon>
        <taxon>Eucarida</taxon>
        <taxon>Decapoda</taxon>
        <taxon>Pleocyemata</taxon>
        <taxon>Astacidea</taxon>
        <taxon>Nephropoidea</taxon>
        <taxon>Nephropidae</taxon>
        <taxon>Homarus</taxon>
    </lineage>
</organism>